<sequence length="447" mass="49504">MTPAEHPTVRRFNENRAAQAQTAASASPLDAAWLRTLCLDCGADDAGLVEIGRPALDDQRADILRLFPQTKTLLAFVCRMNREPIRNPARSVANLEFHHTSDHVNDVARNIVQTLERQGIRAVNPAMGFPMEMDHFPGKTWCVSYKPVAVAAGLGHMGIHRNVIHPRFGNFILLGTVLIGAEATAYDQPISYNPCLECKLCVAACPVGAISPTGGFNFSACYTHNYREFMGGFTDWVEQVAASKDAVDYRRRVSDAESASMWQSLGFGPNYKAAYCLSVCPAGEDVIGPYLTDRTRHLREVVRPLQEKPETVYVVAGSDAEEHVARRFPHKTTKRVGNGLRPRSIQGFLSGLRLTFQPGKASKLRAVYHFTFTGNEPRKATVTIREGTLQVQEGHQGEAGLRVTADGDTWLAFLSNRRSLLWALLRRRIRLKGSPRLLLAFGECFPS</sequence>
<gene>
    <name evidence="5" type="ORF">ENR23_02495</name>
</gene>
<evidence type="ECO:0000256" key="3">
    <source>
        <dbReference type="ARBA" id="ARBA00023014"/>
    </source>
</evidence>
<dbReference type="Pfam" id="PF02036">
    <property type="entry name" value="SCP2"/>
    <property type="match status" value="1"/>
</dbReference>
<proteinExistence type="predicted"/>
<dbReference type="GO" id="GO:0051536">
    <property type="term" value="F:iron-sulfur cluster binding"/>
    <property type="evidence" value="ECO:0007669"/>
    <property type="project" value="UniProtKB-KW"/>
</dbReference>
<dbReference type="PANTHER" id="PTHR42827:SF1">
    <property type="entry name" value="IRON-SULFUR CLUSTER-BINDING PROTEIN"/>
    <property type="match status" value="1"/>
</dbReference>
<dbReference type="InterPro" id="IPR017896">
    <property type="entry name" value="4Fe4S_Fe-S-bd"/>
</dbReference>
<dbReference type="PROSITE" id="PS51379">
    <property type="entry name" value="4FE4S_FER_2"/>
    <property type="match status" value="1"/>
</dbReference>
<dbReference type="Pfam" id="PF00037">
    <property type="entry name" value="Fer4"/>
    <property type="match status" value="1"/>
</dbReference>
<comment type="caution">
    <text evidence="5">The sequence shown here is derived from an EMBL/GenBank/DDBJ whole genome shotgun (WGS) entry which is preliminary data.</text>
</comment>
<dbReference type="InterPro" id="IPR036527">
    <property type="entry name" value="SCP2_sterol-bd_dom_sf"/>
</dbReference>
<name>A0A832MIV9_UNCEI</name>
<dbReference type="SUPFAM" id="SSF55718">
    <property type="entry name" value="SCP-like"/>
    <property type="match status" value="1"/>
</dbReference>
<dbReference type="Gene3D" id="3.30.70.20">
    <property type="match status" value="1"/>
</dbReference>
<keyword evidence="3" id="KW-0411">Iron-sulfur</keyword>
<organism evidence="5">
    <name type="scientific">Eiseniibacteriota bacterium</name>
    <dbReference type="NCBI Taxonomy" id="2212470"/>
    <lineage>
        <taxon>Bacteria</taxon>
        <taxon>Candidatus Eiseniibacteriota</taxon>
    </lineage>
</organism>
<dbReference type="PROSITE" id="PS00198">
    <property type="entry name" value="4FE4S_FER_1"/>
    <property type="match status" value="1"/>
</dbReference>
<accession>A0A832MIV9</accession>
<evidence type="ECO:0000259" key="4">
    <source>
        <dbReference type="PROSITE" id="PS51379"/>
    </source>
</evidence>
<dbReference type="EMBL" id="DSQF01000004">
    <property type="protein sequence ID" value="HGZ42290.1"/>
    <property type="molecule type" value="Genomic_DNA"/>
</dbReference>
<dbReference type="AlphaFoldDB" id="A0A832MIV9"/>
<keyword evidence="2" id="KW-0408">Iron</keyword>
<protein>
    <submittedName>
        <fullName evidence="5">4Fe-4S ferredoxin</fullName>
    </submittedName>
</protein>
<dbReference type="InterPro" id="IPR003033">
    <property type="entry name" value="SCP2_sterol-bd_dom"/>
</dbReference>
<evidence type="ECO:0000313" key="5">
    <source>
        <dbReference type="EMBL" id="HGZ42290.1"/>
    </source>
</evidence>
<dbReference type="SUPFAM" id="SSF46548">
    <property type="entry name" value="alpha-helical ferredoxin"/>
    <property type="match status" value="1"/>
</dbReference>
<dbReference type="Gene3D" id="3.30.1050.10">
    <property type="entry name" value="SCP2 sterol-binding domain"/>
    <property type="match status" value="1"/>
</dbReference>
<feature type="domain" description="4Fe-4S ferredoxin-type" evidence="4">
    <location>
        <begin position="186"/>
        <end position="215"/>
    </location>
</feature>
<dbReference type="GO" id="GO:0046872">
    <property type="term" value="F:metal ion binding"/>
    <property type="evidence" value="ECO:0007669"/>
    <property type="project" value="UniProtKB-KW"/>
</dbReference>
<evidence type="ECO:0000256" key="1">
    <source>
        <dbReference type="ARBA" id="ARBA00022723"/>
    </source>
</evidence>
<dbReference type="InterPro" id="IPR017900">
    <property type="entry name" value="4Fe4S_Fe_S_CS"/>
</dbReference>
<keyword evidence="1" id="KW-0479">Metal-binding</keyword>
<reference evidence="5" key="1">
    <citation type="journal article" date="2020" name="mSystems">
        <title>Genome- and Community-Level Interaction Insights into Carbon Utilization and Element Cycling Functions of Hydrothermarchaeota in Hydrothermal Sediment.</title>
        <authorList>
            <person name="Zhou Z."/>
            <person name="Liu Y."/>
            <person name="Xu W."/>
            <person name="Pan J."/>
            <person name="Luo Z.H."/>
            <person name="Li M."/>
        </authorList>
    </citation>
    <scope>NUCLEOTIDE SEQUENCE [LARGE SCALE GENOMIC DNA]</scope>
    <source>
        <strain evidence="5">SpSt-381</strain>
    </source>
</reference>
<dbReference type="PANTHER" id="PTHR42827">
    <property type="entry name" value="IRON-SULFUR CLUSTER-BINDING PROTEIN-RELATED"/>
    <property type="match status" value="1"/>
</dbReference>
<evidence type="ECO:0000256" key="2">
    <source>
        <dbReference type="ARBA" id="ARBA00023004"/>
    </source>
</evidence>